<name>A0A822YPY6_NELNU</name>
<keyword evidence="2" id="KW-1185">Reference proteome</keyword>
<evidence type="ECO:0000313" key="2">
    <source>
        <dbReference type="Proteomes" id="UP000607653"/>
    </source>
</evidence>
<gene>
    <name evidence="1" type="ORF">HUJ06_006874</name>
</gene>
<reference evidence="1 2" key="1">
    <citation type="journal article" date="2020" name="Mol. Biol. Evol.">
        <title>Distinct Expression and Methylation Patterns for Genes with Different Fates following a Single Whole-Genome Duplication in Flowering Plants.</title>
        <authorList>
            <person name="Shi T."/>
            <person name="Rahmani R.S."/>
            <person name="Gugger P.F."/>
            <person name="Wang M."/>
            <person name="Li H."/>
            <person name="Zhang Y."/>
            <person name="Li Z."/>
            <person name="Wang Q."/>
            <person name="Van de Peer Y."/>
            <person name="Marchal K."/>
            <person name="Chen J."/>
        </authorList>
    </citation>
    <scope>NUCLEOTIDE SEQUENCE [LARGE SCALE GENOMIC DNA]</scope>
    <source>
        <tissue evidence="1">Leaf</tissue>
    </source>
</reference>
<comment type="caution">
    <text evidence="1">The sequence shown here is derived from an EMBL/GenBank/DDBJ whole genome shotgun (WGS) entry which is preliminary data.</text>
</comment>
<dbReference type="AlphaFoldDB" id="A0A822YPY6"/>
<organism evidence="1 2">
    <name type="scientific">Nelumbo nucifera</name>
    <name type="common">Sacred lotus</name>
    <dbReference type="NCBI Taxonomy" id="4432"/>
    <lineage>
        <taxon>Eukaryota</taxon>
        <taxon>Viridiplantae</taxon>
        <taxon>Streptophyta</taxon>
        <taxon>Embryophyta</taxon>
        <taxon>Tracheophyta</taxon>
        <taxon>Spermatophyta</taxon>
        <taxon>Magnoliopsida</taxon>
        <taxon>Proteales</taxon>
        <taxon>Nelumbonaceae</taxon>
        <taxon>Nelumbo</taxon>
    </lineage>
</organism>
<accession>A0A822YPY6</accession>
<sequence>METTMNPVSCHWNVSQDAAAAENQSRRHLHWRRETLNRGGSQIMLSIKLVF</sequence>
<evidence type="ECO:0000313" key="1">
    <source>
        <dbReference type="EMBL" id="DAD36234.1"/>
    </source>
</evidence>
<dbReference type="EMBL" id="DUZY01000004">
    <property type="protein sequence ID" value="DAD36234.1"/>
    <property type="molecule type" value="Genomic_DNA"/>
</dbReference>
<protein>
    <submittedName>
        <fullName evidence="1">Uncharacterized protein</fullName>
    </submittedName>
</protein>
<proteinExistence type="predicted"/>
<dbReference type="Proteomes" id="UP000607653">
    <property type="component" value="Unassembled WGS sequence"/>
</dbReference>